<protein>
    <recommendedName>
        <fullName evidence="3">Encoded protein</fullName>
    </recommendedName>
</protein>
<organism evidence="1 2">
    <name type="scientific">Dunaliella salina</name>
    <name type="common">Green alga</name>
    <name type="synonym">Protococcus salinus</name>
    <dbReference type="NCBI Taxonomy" id="3046"/>
    <lineage>
        <taxon>Eukaryota</taxon>
        <taxon>Viridiplantae</taxon>
        <taxon>Chlorophyta</taxon>
        <taxon>core chlorophytes</taxon>
        <taxon>Chlorophyceae</taxon>
        <taxon>CS clade</taxon>
        <taxon>Chlamydomonadales</taxon>
        <taxon>Dunaliellaceae</taxon>
        <taxon>Dunaliella</taxon>
    </lineage>
</organism>
<evidence type="ECO:0008006" key="3">
    <source>
        <dbReference type="Google" id="ProtNLM"/>
    </source>
</evidence>
<keyword evidence="2" id="KW-1185">Reference proteome</keyword>
<evidence type="ECO:0000313" key="2">
    <source>
        <dbReference type="Proteomes" id="UP000815325"/>
    </source>
</evidence>
<proteinExistence type="predicted"/>
<name>A0ABQ7GR21_DUNSA</name>
<dbReference type="Proteomes" id="UP000815325">
    <property type="component" value="Unassembled WGS sequence"/>
</dbReference>
<sequence length="83" mass="9393">MHTQLPLSCCSRKVNCTRGTQRAWPCIMQRSHTAKYCNPSMHGVGFIFLLFLFEDSTLHSIGCGFCTTPKKHERRCAGVSFPQ</sequence>
<accession>A0ABQ7GR21</accession>
<gene>
    <name evidence="1" type="ORF">DUNSADRAFT_4942</name>
</gene>
<comment type="caution">
    <text evidence="1">The sequence shown here is derived from an EMBL/GenBank/DDBJ whole genome shotgun (WGS) entry which is preliminary data.</text>
</comment>
<reference evidence="1" key="1">
    <citation type="submission" date="2017-08" db="EMBL/GenBank/DDBJ databases">
        <authorList>
            <person name="Polle J.E."/>
            <person name="Barry K."/>
            <person name="Cushman J."/>
            <person name="Schmutz J."/>
            <person name="Tran D."/>
            <person name="Hathwaick L.T."/>
            <person name="Yim W.C."/>
            <person name="Jenkins J."/>
            <person name="Mckie-Krisberg Z.M."/>
            <person name="Prochnik S."/>
            <person name="Lindquist E."/>
            <person name="Dockter R.B."/>
            <person name="Adam C."/>
            <person name="Molina H."/>
            <person name="Bunkerborg J."/>
            <person name="Jin E."/>
            <person name="Buchheim M."/>
            <person name="Magnuson J."/>
        </authorList>
    </citation>
    <scope>NUCLEOTIDE SEQUENCE</scope>
    <source>
        <strain evidence="1">CCAP 19/18</strain>
    </source>
</reference>
<evidence type="ECO:0000313" key="1">
    <source>
        <dbReference type="EMBL" id="KAF5837017.1"/>
    </source>
</evidence>
<dbReference type="EMBL" id="MU069632">
    <property type="protein sequence ID" value="KAF5837017.1"/>
    <property type="molecule type" value="Genomic_DNA"/>
</dbReference>